<dbReference type="Pfam" id="PF00892">
    <property type="entry name" value="EamA"/>
    <property type="match status" value="2"/>
</dbReference>
<feature type="domain" description="EamA" evidence="7">
    <location>
        <begin position="168"/>
        <end position="306"/>
    </location>
</feature>
<dbReference type="SUPFAM" id="SSF103481">
    <property type="entry name" value="Multidrug resistance efflux transporter EmrE"/>
    <property type="match status" value="2"/>
</dbReference>
<feature type="transmembrane region" description="Helical" evidence="6">
    <location>
        <begin position="237"/>
        <end position="257"/>
    </location>
</feature>
<keyword evidence="3 6" id="KW-0812">Transmembrane</keyword>
<keyword evidence="5 6" id="KW-0472">Membrane</keyword>
<comment type="similarity">
    <text evidence="2">Belongs to the EamA transporter family.</text>
</comment>
<evidence type="ECO:0000313" key="8">
    <source>
        <dbReference type="EMBL" id="MDQ0304863.1"/>
    </source>
</evidence>
<feature type="transmembrane region" description="Helical" evidence="6">
    <location>
        <begin position="165"/>
        <end position="184"/>
    </location>
</feature>
<evidence type="ECO:0000256" key="2">
    <source>
        <dbReference type="ARBA" id="ARBA00007362"/>
    </source>
</evidence>
<evidence type="ECO:0000256" key="4">
    <source>
        <dbReference type="ARBA" id="ARBA00022989"/>
    </source>
</evidence>
<feature type="transmembrane region" description="Helical" evidence="6">
    <location>
        <begin position="288"/>
        <end position="306"/>
    </location>
</feature>
<evidence type="ECO:0000256" key="6">
    <source>
        <dbReference type="SAM" id="Phobius"/>
    </source>
</evidence>
<organism evidence="8 9">
    <name type="scientific">Ancylobacter polymorphus</name>
    <dbReference type="NCBI Taxonomy" id="223390"/>
    <lineage>
        <taxon>Bacteria</taxon>
        <taxon>Pseudomonadati</taxon>
        <taxon>Pseudomonadota</taxon>
        <taxon>Alphaproteobacteria</taxon>
        <taxon>Hyphomicrobiales</taxon>
        <taxon>Xanthobacteraceae</taxon>
        <taxon>Ancylobacter</taxon>
    </lineage>
</organism>
<evidence type="ECO:0000256" key="3">
    <source>
        <dbReference type="ARBA" id="ARBA00022692"/>
    </source>
</evidence>
<dbReference type="InterPro" id="IPR000620">
    <property type="entry name" value="EamA_dom"/>
</dbReference>
<keyword evidence="9" id="KW-1185">Reference proteome</keyword>
<comment type="subcellular location">
    <subcellularLocation>
        <location evidence="1">Membrane</location>
        <topology evidence="1">Multi-pass membrane protein</topology>
    </subcellularLocation>
</comment>
<evidence type="ECO:0000259" key="7">
    <source>
        <dbReference type="Pfam" id="PF00892"/>
    </source>
</evidence>
<evidence type="ECO:0000256" key="1">
    <source>
        <dbReference type="ARBA" id="ARBA00004141"/>
    </source>
</evidence>
<sequence>MIDMLGEAFALASVLSFSFGSIAVFKAAQDGRSGGGALLSVVMTAAMAAAVWLLVGSGHSVTGLGGDGWKGLLWFAVSGLLTTTVGRSLYFVSIRDLGSVRAAAVKRVTPLFSVLLAVVILGEILGGRTAAGLALVAASLFLLFGDSIWQTKRGRGLTGENGGSLWRGYGSGALSGFSYAAGFVTRKLGLALVPDGIFGTLVGALAALSYYAFLAAWDHEKRTALHAELAMRNSWHWLAALAISTGQICMFVALQFTTVTRVAIIYSLEVFVTMVFAIVIFRTEVMPDLVTIVATLLATVGVIIIVM</sequence>
<evidence type="ECO:0000313" key="9">
    <source>
        <dbReference type="Proteomes" id="UP001224682"/>
    </source>
</evidence>
<accession>A0ABU0BG93</accession>
<dbReference type="EMBL" id="JAUSUI010000010">
    <property type="protein sequence ID" value="MDQ0304863.1"/>
    <property type="molecule type" value="Genomic_DNA"/>
</dbReference>
<feature type="transmembrane region" description="Helical" evidence="6">
    <location>
        <begin position="196"/>
        <end position="217"/>
    </location>
</feature>
<proteinExistence type="inferred from homology"/>
<protein>
    <submittedName>
        <fullName evidence="8">Drug/metabolite transporter (DMT)-like permease</fullName>
    </submittedName>
</protein>
<dbReference type="PANTHER" id="PTHR32322:SF2">
    <property type="entry name" value="EAMA DOMAIN-CONTAINING PROTEIN"/>
    <property type="match status" value="1"/>
</dbReference>
<dbReference type="InterPro" id="IPR037185">
    <property type="entry name" value="EmrE-like"/>
</dbReference>
<feature type="domain" description="EamA" evidence="7">
    <location>
        <begin position="5"/>
        <end position="144"/>
    </location>
</feature>
<dbReference type="PANTHER" id="PTHR32322">
    <property type="entry name" value="INNER MEMBRANE TRANSPORTER"/>
    <property type="match status" value="1"/>
</dbReference>
<feature type="transmembrane region" description="Helical" evidence="6">
    <location>
        <begin position="263"/>
        <end position="281"/>
    </location>
</feature>
<keyword evidence="4 6" id="KW-1133">Transmembrane helix</keyword>
<name>A0ABU0BG93_9HYPH</name>
<reference evidence="8 9" key="1">
    <citation type="submission" date="2023-07" db="EMBL/GenBank/DDBJ databases">
        <title>Genomic Encyclopedia of Type Strains, Phase IV (KMG-IV): sequencing the most valuable type-strain genomes for metagenomic binning, comparative biology and taxonomic classification.</title>
        <authorList>
            <person name="Goeker M."/>
        </authorList>
    </citation>
    <scope>NUCLEOTIDE SEQUENCE [LARGE SCALE GENOMIC DNA]</scope>
    <source>
        <strain evidence="8 9">DSM 2457</strain>
    </source>
</reference>
<feature type="transmembrane region" description="Helical" evidence="6">
    <location>
        <begin position="37"/>
        <end position="59"/>
    </location>
</feature>
<feature type="transmembrane region" description="Helical" evidence="6">
    <location>
        <begin position="111"/>
        <end position="144"/>
    </location>
</feature>
<dbReference type="InterPro" id="IPR050638">
    <property type="entry name" value="AA-Vitamin_Transporters"/>
</dbReference>
<gene>
    <name evidence="8" type="ORF">J2S75_003913</name>
</gene>
<comment type="caution">
    <text evidence="8">The sequence shown here is derived from an EMBL/GenBank/DDBJ whole genome shotgun (WGS) entry which is preliminary data.</text>
</comment>
<evidence type="ECO:0000256" key="5">
    <source>
        <dbReference type="ARBA" id="ARBA00023136"/>
    </source>
</evidence>
<dbReference type="Proteomes" id="UP001224682">
    <property type="component" value="Unassembled WGS sequence"/>
</dbReference>
<feature type="transmembrane region" description="Helical" evidence="6">
    <location>
        <begin position="71"/>
        <end position="91"/>
    </location>
</feature>